<reference evidence="1" key="1">
    <citation type="submission" date="2021-06" db="EMBL/GenBank/DDBJ databases">
        <title>Comparative genomics, transcriptomics and evolutionary studies reveal genomic signatures of adaptation to plant cell wall in hemibiotrophic fungi.</title>
        <authorList>
            <consortium name="DOE Joint Genome Institute"/>
            <person name="Baroncelli R."/>
            <person name="Diaz J.F."/>
            <person name="Benocci T."/>
            <person name="Peng M."/>
            <person name="Battaglia E."/>
            <person name="Haridas S."/>
            <person name="Andreopoulos W."/>
            <person name="Labutti K."/>
            <person name="Pangilinan J."/>
            <person name="Floch G.L."/>
            <person name="Makela M.R."/>
            <person name="Henrissat B."/>
            <person name="Grigoriev I.V."/>
            <person name="Crouch J.A."/>
            <person name="De Vries R.P."/>
            <person name="Sukno S.A."/>
            <person name="Thon M.R."/>
        </authorList>
    </citation>
    <scope>NUCLEOTIDE SEQUENCE</scope>
    <source>
        <strain evidence="1">MAFF235873</strain>
    </source>
</reference>
<comment type="caution">
    <text evidence="1">The sequence shown here is derived from an EMBL/GenBank/DDBJ whole genome shotgun (WGS) entry which is preliminary data.</text>
</comment>
<gene>
    <name evidence="1" type="ORF">LX32DRAFT_326744</name>
</gene>
<evidence type="ECO:0000313" key="1">
    <source>
        <dbReference type="EMBL" id="KAK2030484.1"/>
    </source>
</evidence>
<keyword evidence="2" id="KW-1185">Reference proteome</keyword>
<organism evidence="1 2">
    <name type="scientific">Colletotrichum zoysiae</name>
    <dbReference type="NCBI Taxonomy" id="1216348"/>
    <lineage>
        <taxon>Eukaryota</taxon>
        <taxon>Fungi</taxon>
        <taxon>Dikarya</taxon>
        <taxon>Ascomycota</taxon>
        <taxon>Pezizomycotina</taxon>
        <taxon>Sordariomycetes</taxon>
        <taxon>Hypocreomycetidae</taxon>
        <taxon>Glomerellales</taxon>
        <taxon>Glomerellaceae</taxon>
        <taxon>Colletotrichum</taxon>
        <taxon>Colletotrichum graminicola species complex</taxon>
    </lineage>
</organism>
<proteinExistence type="predicted"/>
<evidence type="ECO:0000313" key="2">
    <source>
        <dbReference type="Proteomes" id="UP001232148"/>
    </source>
</evidence>
<dbReference type="Proteomes" id="UP001232148">
    <property type="component" value="Unassembled WGS sequence"/>
</dbReference>
<accession>A0AAD9HMH4</accession>
<protein>
    <submittedName>
        <fullName evidence="1">Uncharacterized protein</fullName>
    </submittedName>
</protein>
<dbReference type="AlphaFoldDB" id="A0AAD9HMH4"/>
<sequence length="171" mass="18477">MLLQPRHGPPLSQSFPRLLRPHQMLSQALCNMSPPPFPLATRPKVACARLDTTCVCNERPSSLAYITLVVHTCLPTYLFARPLPNSANATTQSKPYLLHLLISSQGGRSSMGASCCCCCCCCTGNRTLLCIPHAMADTSSSLGTRLPIYPTVSLSAWHYLPSASPVSSYLP</sequence>
<name>A0AAD9HMH4_9PEZI</name>
<dbReference type="EMBL" id="MU842851">
    <property type="protein sequence ID" value="KAK2030484.1"/>
    <property type="molecule type" value="Genomic_DNA"/>
</dbReference>